<dbReference type="HOGENOM" id="CLU_1511524_0_0_1"/>
<dbReference type="EMBL" id="KN837219">
    <property type="protein sequence ID" value="KIJ32952.1"/>
    <property type="molecule type" value="Genomic_DNA"/>
</dbReference>
<accession>A0A0C9UUN9</accession>
<name>A0A0C9UUN9_SPHS4</name>
<organism evidence="1 2">
    <name type="scientific">Sphaerobolus stellatus (strain SS14)</name>
    <dbReference type="NCBI Taxonomy" id="990650"/>
    <lineage>
        <taxon>Eukaryota</taxon>
        <taxon>Fungi</taxon>
        <taxon>Dikarya</taxon>
        <taxon>Basidiomycota</taxon>
        <taxon>Agaricomycotina</taxon>
        <taxon>Agaricomycetes</taxon>
        <taxon>Phallomycetidae</taxon>
        <taxon>Geastrales</taxon>
        <taxon>Sphaerobolaceae</taxon>
        <taxon>Sphaerobolus</taxon>
    </lineage>
</organism>
<reference evidence="1 2" key="1">
    <citation type="submission" date="2014-06" db="EMBL/GenBank/DDBJ databases">
        <title>Evolutionary Origins and Diversification of the Mycorrhizal Mutualists.</title>
        <authorList>
            <consortium name="DOE Joint Genome Institute"/>
            <consortium name="Mycorrhizal Genomics Consortium"/>
            <person name="Kohler A."/>
            <person name="Kuo A."/>
            <person name="Nagy L.G."/>
            <person name="Floudas D."/>
            <person name="Copeland A."/>
            <person name="Barry K.W."/>
            <person name="Cichocki N."/>
            <person name="Veneault-Fourrey C."/>
            <person name="LaButti K."/>
            <person name="Lindquist E.A."/>
            <person name="Lipzen A."/>
            <person name="Lundell T."/>
            <person name="Morin E."/>
            <person name="Murat C."/>
            <person name="Riley R."/>
            <person name="Ohm R."/>
            <person name="Sun H."/>
            <person name="Tunlid A."/>
            <person name="Henrissat B."/>
            <person name="Grigoriev I.V."/>
            <person name="Hibbett D.S."/>
            <person name="Martin F."/>
        </authorList>
    </citation>
    <scope>NUCLEOTIDE SEQUENCE [LARGE SCALE GENOMIC DNA]</scope>
    <source>
        <strain evidence="1 2">SS14</strain>
    </source>
</reference>
<gene>
    <name evidence="1" type="ORF">M422DRAFT_52620</name>
</gene>
<keyword evidence="2" id="KW-1185">Reference proteome</keyword>
<protein>
    <submittedName>
        <fullName evidence="1">Uncharacterized protein</fullName>
    </submittedName>
</protein>
<evidence type="ECO:0000313" key="1">
    <source>
        <dbReference type="EMBL" id="KIJ32952.1"/>
    </source>
</evidence>
<evidence type="ECO:0000313" key="2">
    <source>
        <dbReference type="Proteomes" id="UP000054279"/>
    </source>
</evidence>
<dbReference type="Proteomes" id="UP000054279">
    <property type="component" value="Unassembled WGS sequence"/>
</dbReference>
<proteinExistence type="predicted"/>
<sequence length="178" mass="19817">MREVEPIYSVKDAAGITLGNIPFYQVSSLLFCVRTIVLSRSDFDAFRCPLPHGATLDLPNLEVLAIHTPEHITPDDTDYMMNYYASTNAPNLSSLELGLLLCHLLKSLDLSSVTHLNVQIRIEGFMPFLPYVALCKNLTTSVWDNFGVGLSTPITSAFELPKLTVFKYIFAEDDNDAI</sequence>
<dbReference type="AlphaFoldDB" id="A0A0C9UUN9"/>